<dbReference type="Proteomes" id="UP001156666">
    <property type="component" value="Unassembled WGS sequence"/>
</dbReference>
<evidence type="ECO:0000256" key="2">
    <source>
        <dbReference type="SAM" id="SignalP"/>
    </source>
</evidence>
<reference evidence="3" key="1">
    <citation type="journal article" date="2014" name="Int. J. Syst. Evol. Microbiol.">
        <title>Complete genome sequence of Corynebacterium casei LMG S-19264T (=DSM 44701T), isolated from a smear-ripened cheese.</title>
        <authorList>
            <consortium name="US DOE Joint Genome Institute (JGI-PGF)"/>
            <person name="Walter F."/>
            <person name="Albersmeier A."/>
            <person name="Kalinowski J."/>
            <person name="Ruckert C."/>
        </authorList>
    </citation>
    <scope>NUCLEOTIDE SEQUENCE</scope>
    <source>
        <strain evidence="3">NBRC 108769</strain>
    </source>
</reference>
<dbReference type="RefSeq" id="WP_235295146.1">
    <property type="nucleotide sequence ID" value="NZ_BSOH01000012.1"/>
</dbReference>
<accession>A0AA37SRI8</accession>
<feature type="signal peptide" evidence="2">
    <location>
        <begin position="1"/>
        <end position="21"/>
    </location>
</feature>
<dbReference type="InterPro" id="IPR004564">
    <property type="entry name" value="OM_lipoprot_carrier_LolA-like"/>
</dbReference>
<dbReference type="Gene3D" id="2.50.20.10">
    <property type="entry name" value="Lipoprotein localisation LolA/LolB/LppX"/>
    <property type="match status" value="1"/>
</dbReference>
<protein>
    <submittedName>
        <fullName evidence="3">Membrane protein</fullName>
    </submittedName>
</protein>
<comment type="caution">
    <text evidence="3">The sequence shown here is derived from an EMBL/GenBank/DDBJ whole genome shotgun (WGS) entry which is preliminary data.</text>
</comment>
<evidence type="ECO:0000313" key="4">
    <source>
        <dbReference type="Proteomes" id="UP001156666"/>
    </source>
</evidence>
<reference evidence="3" key="2">
    <citation type="submission" date="2023-01" db="EMBL/GenBank/DDBJ databases">
        <title>Draft genome sequence of Portibacter lacus strain NBRC 108769.</title>
        <authorList>
            <person name="Sun Q."/>
            <person name="Mori K."/>
        </authorList>
    </citation>
    <scope>NUCLEOTIDE SEQUENCE</scope>
    <source>
        <strain evidence="3">NBRC 108769</strain>
    </source>
</reference>
<organism evidence="3 4">
    <name type="scientific">Portibacter lacus</name>
    <dbReference type="NCBI Taxonomy" id="1099794"/>
    <lineage>
        <taxon>Bacteria</taxon>
        <taxon>Pseudomonadati</taxon>
        <taxon>Bacteroidota</taxon>
        <taxon>Saprospiria</taxon>
        <taxon>Saprospirales</taxon>
        <taxon>Haliscomenobacteraceae</taxon>
        <taxon>Portibacter</taxon>
    </lineage>
</organism>
<dbReference type="CDD" id="cd16325">
    <property type="entry name" value="LolA"/>
    <property type="match status" value="1"/>
</dbReference>
<feature type="chain" id="PRO_5041357218" evidence="2">
    <location>
        <begin position="22"/>
        <end position="218"/>
    </location>
</feature>
<keyword evidence="4" id="KW-1185">Reference proteome</keyword>
<name>A0AA37SRI8_9BACT</name>
<dbReference type="EMBL" id="BSOH01000012">
    <property type="protein sequence ID" value="GLR17496.1"/>
    <property type="molecule type" value="Genomic_DNA"/>
</dbReference>
<sequence>MKYYIASVLFVLLGFNMNSQSSVDIKDPQAKVILDKISKTLESYSSVEMDFELEISFPGMEAEIQTGKIIQQGDKYYVNMDMQSVYSDGTSLWLHMKNNNEVQWSNAESAAAGGFMDPSSLLNMYKTGEYAYAITGEASGVQSIEFKPLDSSSPYSKMRLEVVKGKNEVKQMTVFAKDASKYTMKIKEIISNKTYPDETFVFNKSKYPGVHVEDLRID</sequence>
<dbReference type="Pfam" id="PF03548">
    <property type="entry name" value="LolA"/>
    <property type="match status" value="1"/>
</dbReference>
<keyword evidence="1 2" id="KW-0732">Signal</keyword>
<evidence type="ECO:0000256" key="1">
    <source>
        <dbReference type="ARBA" id="ARBA00022729"/>
    </source>
</evidence>
<evidence type="ECO:0000313" key="3">
    <source>
        <dbReference type="EMBL" id="GLR17496.1"/>
    </source>
</evidence>
<proteinExistence type="predicted"/>
<dbReference type="InterPro" id="IPR029046">
    <property type="entry name" value="LolA/LolB/LppX"/>
</dbReference>
<dbReference type="SUPFAM" id="SSF89392">
    <property type="entry name" value="Prokaryotic lipoproteins and lipoprotein localization factors"/>
    <property type="match status" value="1"/>
</dbReference>
<gene>
    <name evidence="3" type="ORF">GCM10007940_21110</name>
</gene>
<dbReference type="AlphaFoldDB" id="A0AA37SRI8"/>